<dbReference type="InterPro" id="IPR027417">
    <property type="entry name" value="P-loop_NTPase"/>
</dbReference>
<accession>A0AAJ0F0G3</accession>
<evidence type="ECO:0000313" key="2">
    <source>
        <dbReference type="EMBL" id="KAK1688498.1"/>
    </source>
</evidence>
<proteinExistence type="predicted"/>
<reference evidence="2" key="1">
    <citation type="submission" date="2021-06" db="EMBL/GenBank/DDBJ databases">
        <title>Comparative genomics, transcriptomics and evolutionary studies reveal genomic signatures of adaptation to plant cell wall in hemibiotrophic fungi.</title>
        <authorList>
            <consortium name="DOE Joint Genome Institute"/>
            <person name="Baroncelli R."/>
            <person name="Diaz J.F."/>
            <person name="Benocci T."/>
            <person name="Peng M."/>
            <person name="Battaglia E."/>
            <person name="Haridas S."/>
            <person name="Andreopoulos W."/>
            <person name="Labutti K."/>
            <person name="Pangilinan J."/>
            <person name="Floch G.L."/>
            <person name="Makela M.R."/>
            <person name="Henrissat B."/>
            <person name="Grigoriev I.V."/>
            <person name="Crouch J.A."/>
            <person name="De Vries R.P."/>
            <person name="Sukno S.A."/>
            <person name="Thon M.R."/>
        </authorList>
    </citation>
    <scope>NUCLEOTIDE SEQUENCE</scope>
    <source>
        <strain evidence="2">CBS 193.32</strain>
    </source>
</reference>
<sequence length="230" mass="26143">MGVTGSGKSSFVSMCCGKQVKIGHDLNSCTSVVQVHSFKLSPNQTVYLIDTPGFDDTDISDTEVLRAIAHWLNESYKKKVLLRGILYFHRITDVRMTGSAKKNILMFKKLCGNNALQNVALVTSMWDQVLKEDGGRREKQLIETPQYWGYMVSKGSITLRHDNTVASALAIVRRLADGEGDPVKLDVQDEMIDRQKLLDQTEAWQELEAARIEEHKKWETKQRENEKQLE</sequence>
<dbReference type="GeneID" id="85452178"/>
<name>A0AAJ0F0G3_9PEZI</name>
<keyword evidence="2" id="KW-0378">Hydrolase</keyword>
<dbReference type="Gene3D" id="3.40.50.300">
    <property type="entry name" value="P-loop containing nucleotide triphosphate hydrolases"/>
    <property type="match status" value="1"/>
</dbReference>
<comment type="caution">
    <text evidence="2">The sequence shown here is derived from an EMBL/GenBank/DDBJ whole genome shotgun (WGS) entry which is preliminary data.</text>
</comment>
<dbReference type="CDD" id="cd00882">
    <property type="entry name" value="Ras_like_GTPase"/>
    <property type="match status" value="1"/>
</dbReference>
<dbReference type="SUPFAM" id="SSF52540">
    <property type="entry name" value="P-loop containing nucleoside triphosphate hydrolases"/>
    <property type="match status" value="1"/>
</dbReference>
<protein>
    <submittedName>
        <fullName evidence="2">P-loop containing nucleoside triphosphate hydrolase protein</fullName>
    </submittedName>
</protein>
<organism evidence="2 3">
    <name type="scientific">Colletotrichum godetiae</name>
    <dbReference type="NCBI Taxonomy" id="1209918"/>
    <lineage>
        <taxon>Eukaryota</taxon>
        <taxon>Fungi</taxon>
        <taxon>Dikarya</taxon>
        <taxon>Ascomycota</taxon>
        <taxon>Pezizomycotina</taxon>
        <taxon>Sordariomycetes</taxon>
        <taxon>Hypocreomycetidae</taxon>
        <taxon>Glomerellales</taxon>
        <taxon>Glomerellaceae</taxon>
        <taxon>Colletotrichum</taxon>
        <taxon>Colletotrichum acutatum species complex</taxon>
    </lineage>
</organism>
<evidence type="ECO:0000313" key="3">
    <source>
        <dbReference type="Proteomes" id="UP001224890"/>
    </source>
</evidence>
<dbReference type="GO" id="GO:0005525">
    <property type="term" value="F:GTP binding"/>
    <property type="evidence" value="ECO:0007669"/>
    <property type="project" value="InterPro"/>
</dbReference>
<evidence type="ECO:0000259" key="1">
    <source>
        <dbReference type="Pfam" id="PF01926"/>
    </source>
</evidence>
<gene>
    <name evidence="2" type="ORF">BDP55DRAFT_503979</name>
</gene>
<dbReference type="Pfam" id="PF01926">
    <property type="entry name" value="MMR_HSR1"/>
    <property type="match status" value="1"/>
</dbReference>
<dbReference type="RefSeq" id="XP_060432193.1">
    <property type="nucleotide sequence ID" value="XM_060567652.1"/>
</dbReference>
<dbReference type="Proteomes" id="UP001224890">
    <property type="component" value="Unassembled WGS sequence"/>
</dbReference>
<keyword evidence="3" id="KW-1185">Reference proteome</keyword>
<dbReference type="EMBL" id="JAHMHR010000011">
    <property type="protein sequence ID" value="KAK1688498.1"/>
    <property type="molecule type" value="Genomic_DNA"/>
</dbReference>
<feature type="domain" description="G" evidence="1">
    <location>
        <begin position="1"/>
        <end position="62"/>
    </location>
</feature>
<dbReference type="AlphaFoldDB" id="A0AAJ0F0G3"/>
<dbReference type="InterPro" id="IPR006073">
    <property type="entry name" value="GTP-bd"/>
</dbReference>
<dbReference type="GO" id="GO:0016787">
    <property type="term" value="F:hydrolase activity"/>
    <property type="evidence" value="ECO:0007669"/>
    <property type="project" value="UniProtKB-KW"/>
</dbReference>
<feature type="non-terminal residue" evidence="2">
    <location>
        <position position="230"/>
    </location>
</feature>